<evidence type="ECO:0000259" key="4">
    <source>
        <dbReference type="PROSITE" id="PS50878"/>
    </source>
</evidence>
<dbReference type="Proteomes" id="UP001623348">
    <property type="component" value="Unassembled WGS sequence"/>
</dbReference>
<evidence type="ECO:0000256" key="3">
    <source>
        <dbReference type="SAM" id="MobiDB-lite"/>
    </source>
</evidence>
<organism evidence="5 6">
    <name type="scientific">Grus japonensis</name>
    <name type="common">Japanese crane</name>
    <name type="synonym">Red-crowned crane</name>
    <dbReference type="NCBI Taxonomy" id="30415"/>
    <lineage>
        <taxon>Eukaryota</taxon>
        <taxon>Metazoa</taxon>
        <taxon>Chordata</taxon>
        <taxon>Craniata</taxon>
        <taxon>Vertebrata</taxon>
        <taxon>Euteleostomi</taxon>
        <taxon>Archelosauria</taxon>
        <taxon>Archosauria</taxon>
        <taxon>Dinosauria</taxon>
        <taxon>Saurischia</taxon>
        <taxon>Theropoda</taxon>
        <taxon>Coelurosauria</taxon>
        <taxon>Aves</taxon>
        <taxon>Neognathae</taxon>
        <taxon>Neoaves</taxon>
        <taxon>Gruiformes</taxon>
        <taxon>Gruidae</taxon>
        <taxon>Grus</taxon>
    </lineage>
</organism>
<feature type="compositionally biased region" description="Basic and acidic residues" evidence="3">
    <location>
        <begin position="250"/>
        <end position="263"/>
    </location>
</feature>
<sequence>MRKDFSRLPGEHIITWLLRCWDNGASSLELEGREAKQLGSLSREGGIDKAIGKKAQALSLWRRLLSSVRERYPVSEDVECRPGKWTTMERGIQYLRELAVREMVYYDPDNAQLPTDPDEVQCTRPMWRKFVPSSYANSVAVIDWKSEEAPTVDEVAGRLQQYEENLSSSLVLAVEKLSQDVQQLKEDIPYSPPVQTRIAAVRSKHFSAPERGYGAYTPRGFLWFYLRDHGEDMRKWDGKPTSTLRARVHELQGKTAVKRDSSRKNAAPVSTGQPPRPSGRPDRTYDPLEGTSKSFLQELTLLEAEVSLTGNEWQKHPIVTGPEAPCILGIDYLRRGYFKDPKGYRWAFGIAALEMEEIEPLSTLPGLSEDPSVVGLLRVEEQQVPIATTTVHRQQYRTNRDSLVPIHKLIHQLEGQGVISRTRSPFNSPIWPARKSNGEWRLMADYRGLNEVTPPMSAAVPDMLELQYELESKAAKWYATMDIANAFFSIPLVTECRPQFAFTWRGIQYTWNRLPQGWKHSPTICHGLIQTALEKGEAPEHLQYTGHPVVRNKVA</sequence>
<dbReference type="PROSITE" id="PS50878">
    <property type="entry name" value="RT_POL"/>
    <property type="match status" value="1"/>
</dbReference>
<dbReference type="EC" id="3.1.26.4" evidence="2"/>
<gene>
    <name evidence="5" type="ORF">GRJ2_003260000</name>
</gene>
<dbReference type="InterPro" id="IPR043502">
    <property type="entry name" value="DNA/RNA_pol_sf"/>
</dbReference>
<protein>
    <recommendedName>
        <fullName evidence="2">ribonuclease H</fullName>
        <ecNumber evidence="2">3.1.26.4</ecNumber>
    </recommendedName>
</protein>
<evidence type="ECO:0000313" key="6">
    <source>
        <dbReference type="Proteomes" id="UP001623348"/>
    </source>
</evidence>
<dbReference type="GO" id="GO:0004523">
    <property type="term" value="F:RNA-DNA hybrid ribonuclease activity"/>
    <property type="evidence" value="ECO:0007669"/>
    <property type="project" value="UniProtKB-EC"/>
</dbReference>
<accession>A0ABC9YD18</accession>
<dbReference type="PANTHER" id="PTHR33064">
    <property type="entry name" value="POL PROTEIN"/>
    <property type="match status" value="1"/>
</dbReference>
<evidence type="ECO:0000256" key="2">
    <source>
        <dbReference type="ARBA" id="ARBA00012180"/>
    </source>
</evidence>
<dbReference type="EMBL" id="BAAFJT010000247">
    <property type="protein sequence ID" value="GAB0207943.1"/>
    <property type="molecule type" value="Genomic_DNA"/>
</dbReference>
<reference evidence="5 6" key="1">
    <citation type="submission" date="2024-06" db="EMBL/GenBank/DDBJ databases">
        <title>The draft genome of Grus japonensis, version 3.</title>
        <authorList>
            <person name="Nabeshima K."/>
            <person name="Suzuki S."/>
            <person name="Onuma M."/>
        </authorList>
    </citation>
    <scope>NUCLEOTIDE SEQUENCE [LARGE SCALE GENOMIC DNA]</scope>
    <source>
        <strain evidence="5 6">451A</strain>
    </source>
</reference>
<dbReference type="InterPro" id="IPR051320">
    <property type="entry name" value="Viral_Replic_Matur_Polypro"/>
</dbReference>
<comment type="similarity">
    <text evidence="1">Belongs to the beta type-B retroviral polymerase family. HERV class-II K(HML-2) pol subfamily.</text>
</comment>
<dbReference type="Pfam" id="PF00078">
    <property type="entry name" value="RVT_1"/>
    <property type="match status" value="1"/>
</dbReference>
<dbReference type="AlphaFoldDB" id="A0ABC9YD18"/>
<dbReference type="PANTHER" id="PTHR33064:SF29">
    <property type="entry name" value="PEPTIDASE A2 DOMAIN-CONTAINING PROTEIN-RELATED"/>
    <property type="match status" value="1"/>
</dbReference>
<feature type="region of interest" description="Disordered" evidence="3">
    <location>
        <begin position="250"/>
        <end position="289"/>
    </location>
</feature>
<dbReference type="Gene3D" id="3.10.10.10">
    <property type="entry name" value="HIV Type 1 Reverse Transcriptase, subunit A, domain 1"/>
    <property type="match status" value="1"/>
</dbReference>
<feature type="domain" description="Reverse transcriptase" evidence="4">
    <location>
        <begin position="414"/>
        <end position="555"/>
    </location>
</feature>
<dbReference type="Gene3D" id="3.30.70.270">
    <property type="match status" value="1"/>
</dbReference>
<comment type="caution">
    <text evidence="5">The sequence shown here is derived from an EMBL/GenBank/DDBJ whole genome shotgun (WGS) entry which is preliminary data.</text>
</comment>
<keyword evidence="6" id="KW-1185">Reference proteome</keyword>
<evidence type="ECO:0000256" key="1">
    <source>
        <dbReference type="ARBA" id="ARBA00010879"/>
    </source>
</evidence>
<evidence type="ECO:0000313" key="5">
    <source>
        <dbReference type="EMBL" id="GAB0207943.1"/>
    </source>
</evidence>
<dbReference type="InterPro" id="IPR043128">
    <property type="entry name" value="Rev_trsase/Diguanyl_cyclase"/>
</dbReference>
<dbReference type="InterPro" id="IPR000477">
    <property type="entry name" value="RT_dom"/>
</dbReference>
<proteinExistence type="inferred from homology"/>
<name>A0ABC9YD18_GRUJA</name>
<dbReference type="SUPFAM" id="SSF56672">
    <property type="entry name" value="DNA/RNA polymerases"/>
    <property type="match status" value="1"/>
</dbReference>